<dbReference type="PANTHER" id="PTHR23301">
    <property type="entry name" value="CHITIN BINDING PERITROPHIN-A"/>
    <property type="match status" value="1"/>
</dbReference>
<evidence type="ECO:0000313" key="9">
    <source>
        <dbReference type="Proteomes" id="UP001195483"/>
    </source>
</evidence>
<reference evidence="8" key="1">
    <citation type="journal article" date="2021" name="Genome Biol. Evol.">
        <title>A High-Quality Reference Genome for a Parasitic Bivalve with Doubly Uniparental Inheritance (Bivalvia: Unionida).</title>
        <authorList>
            <person name="Smith C.H."/>
        </authorList>
    </citation>
    <scope>NUCLEOTIDE SEQUENCE</scope>
    <source>
        <strain evidence="8">CHS0354</strain>
    </source>
</reference>
<dbReference type="InterPro" id="IPR051940">
    <property type="entry name" value="Chitin_bind-dev_reg"/>
</dbReference>
<dbReference type="SUPFAM" id="SSF57625">
    <property type="entry name" value="Invertebrate chitin-binding proteins"/>
    <property type="match status" value="5"/>
</dbReference>
<feature type="domain" description="Chitin-binding type-2" evidence="7">
    <location>
        <begin position="251"/>
        <end position="306"/>
    </location>
</feature>
<evidence type="ECO:0000256" key="6">
    <source>
        <dbReference type="SAM" id="SignalP"/>
    </source>
</evidence>
<feature type="domain" description="Chitin-binding type-2" evidence="7">
    <location>
        <begin position="27"/>
        <end position="82"/>
    </location>
</feature>
<organism evidence="8 9">
    <name type="scientific">Potamilus streckersoni</name>
    <dbReference type="NCBI Taxonomy" id="2493646"/>
    <lineage>
        <taxon>Eukaryota</taxon>
        <taxon>Metazoa</taxon>
        <taxon>Spiralia</taxon>
        <taxon>Lophotrochozoa</taxon>
        <taxon>Mollusca</taxon>
        <taxon>Bivalvia</taxon>
        <taxon>Autobranchia</taxon>
        <taxon>Heteroconchia</taxon>
        <taxon>Palaeoheterodonta</taxon>
        <taxon>Unionida</taxon>
        <taxon>Unionoidea</taxon>
        <taxon>Unionidae</taxon>
        <taxon>Ambleminae</taxon>
        <taxon>Lampsilini</taxon>
        <taxon>Potamilus</taxon>
    </lineage>
</organism>
<reference evidence="8" key="2">
    <citation type="journal article" date="2021" name="Genome Biol. Evol.">
        <title>Developing a high-quality reference genome for a parasitic bivalve with doubly uniparental inheritance (Bivalvia: Unionida).</title>
        <authorList>
            <person name="Smith C.H."/>
        </authorList>
    </citation>
    <scope>NUCLEOTIDE SEQUENCE</scope>
    <source>
        <strain evidence="8">CHS0354</strain>
        <tissue evidence="8">Mantle</tissue>
    </source>
</reference>
<feature type="domain" description="Chitin-binding type-2" evidence="7">
    <location>
        <begin position="102"/>
        <end position="157"/>
    </location>
</feature>
<sequence length="382" mass="42459">METFRAVVLITIAALYTASRSTSASCVEFCTGQRNGNYQHCSDCNQYVACSNGIKYVMPCPSNLVWDDRKKRCEWTSRTCGTVKPPTTTTKPTSTQYSVVCVESCTGKRNGNYQHCSDCHQYVACSNEIKYIMPCPSNLVWDDVKKRCEWTSRTCGIVKPPTTTTKPTSTKSPVVCVESCTGKRNGNYQHCSDCHQYVACSNEIKYVMPCPSNLVWDDVKKRCEWTSRTCGTVKPPTTTTKPTSTIYPGCVESCSGQRNGNYQHCSECNQYVACSNGIKYVMPCPSNLVWDDVKKRCEWTSPTCGTTKLPGTNTSLATTFIPGCVQSCAGQPDGNYQHCSDCQQYVACSNGYKYNMPCPSNLVWDDMKKRCEWASQTCGGPR</sequence>
<gene>
    <name evidence="8" type="ORF">CHS0354_005475</name>
</gene>
<keyword evidence="3" id="KW-0677">Repeat</keyword>
<keyword evidence="5" id="KW-0325">Glycoprotein</keyword>
<dbReference type="AlphaFoldDB" id="A0AAE0SG51"/>
<evidence type="ECO:0000256" key="5">
    <source>
        <dbReference type="ARBA" id="ARBA00023180"/>
    </source>
</evidence>
<feature type="signal peptide" evidence="6">
    <location>
        <begin position="1"/>
        <end position="24"/>
    </location>
</feature>
<evidence type="ECO:0000256" key="3">
    <source>
        <dbReference type="ARBA" id="ARBA00022737"/>
    </source>
</evidence>
<protein>
    <recommendedName>
        <fullName evidence="7">Chitin-binding type-2 domain-containing protein</fullName>
    </recommendedName>
</protein>
<proteinExistence type="predicted"/>
<evidence type="ECO:0000256" key="4">
    <source>
        <dbReference type="ARBA" id="ARBA00023157"/>
    </source>
</evidence>
<reference evidence="8" key="3">
    <citation type="submission" date="2023-05" db="EMBL/GenBank/DDBJ databases">
        <authorList>
            <person name="Smith C.H."/>
        </authorList>
    </citation>
    <scope>NUCLEOTIDE SEQUENCE</scope>
    <source>
        <strain evidence="8">CHS0354</strain>
        <tissue evidence="8">Mantle</tissue>
    </source>
</reference>
<keyword evidence="1" id="KW-0147">Chitin-binding</keyword>
<dbReference type="InterPro" id="IPR036508">
    <property type="entry name" value="Chitin-bd_dom_sf"/>
</dbReference>
<dbReference type="EMBL" id="JAEAOA010000385">
    <property type="protein sequence ID" value="KAK3591078.1"/>
    <property type="molecule type" value="Genomic_DNA"/>
</dbReference>
<feature type="chain" id="PRO_5041939457" description="Chitin-binding type-2 domain-containing protein" evidence="6">
    <location>
        <begin position="25"/>
        <end position="382"/>
    </location>
</feature>
<comment type="caution">
    <text evidence="8">The sequence shown here is derived from an EMBL/GenBank/DDBJ whole genome shotgun (WGS) entry which is preliminary data.</text>
</comment>
<dbReference type="Proteomes" id="UP001195483">
    <property type="component" value="Unassembled WGS sequence"/>
</dbReference>
<feature type="domain" description="Chitin-binding type-2" evidence="7">
    <location>
        <begin position="325"/>
        <end position="380"/>
    </location>
</feature>
<dbReference type="Pfam" id="PF01607">
    <property type="entry name" value="CBM_14"/>
    <property type="match status" value="5"/>
</dbReference>
<dbReference type="SMART" id="SM00494">
    <property type="entry name" value="ChtBD2"/>
    <property type="match status" value="5"/>
</dbReference>
<evidence type="ECO:0000256" key="1">
    <source>
        <dbReference type="ARBA" id="ARBA00022669"/>
    </source>
</evidence>
<keyword evidence="2 6" id="KW-0732">Signal</keyword>
<dbReference type="Gene3D" id="3.20.20.80">
    <property type="entry name" value="Glycosidases"/>
    <property type="match status" value="2"/>
</dbReference>
<dbReference type="Gene3D" id="2.170.140.10">
    <property type="entry name" value="Chitin binding domain"/>
    <property type="match status" value="3"/>
</dbReference>
<evidence type="ECO:0000256" key="2">
    <source>
        <dbReference type="ARBA" id="ARBA00022729"/>
    </source>
</evidence>
<dbReference type="GO" id="GO:0005576">
    <property type="term" value="C:extracellular region"/>
    <property type="evidence" value="ECO:0007669"/>
    <property type="project" value="InterPro"/>
</dbReference>
<feature type="domain" description="Chitin-binding type-2" evidence="7">
    <location>
        <begin position="177"/>
        <end position="232"/>
    </location>
</feature>
<dbReference type="PROSITE" id="PS50940">
    <property type="entry name" value="CHIT_BIND_II"/>
    <property type="match status" value="5"/>
</dbReference>
<evidence type="ECO:0000313" key="8">
    <source>
        <dbReference type="EMBL" id="KAK3591078.1"/>
    </source>
</evidence>
<evidence type="ECO:0000259" key="7">
    <source>
        <dbReference type="PROSITE" id="PS50940"/>
    </source>
</evidence>
<keyword evidence="9" id="KW-1185">Reference proteome</keyword>
<dbReference type="InterPro" id="IPR002557">
    <property type="entry name" value="Chitin-bd_dom"/>
</dbReference>
<keyword evidence="4" id="KW-1015">Disulfide bond</keyword>
<dbReference type="GO" id="GO:0008061">
    <property type="term" value="F:chitin binding"/>
    <property type="evidence" value="ECO:0007669"/>
    <property type="project" value="UniProtKB-KW"/>
</dbReference>
<dbReference type="PANTHER" id="PTHR23301:SF0">
    <property type="entry name" value="CHITIN-BINDING TYPE-2 DOMAIN-CONTAINING PROTEIN-RELATED"/>
    <property type="match status" value="1"/>
</dbReference>
<name>A0AAE0SG51_9BIVA</name>
<accession>A0AAE0SG51</accession>